<keyword evidence="3" id="KW-1185">Reference proteome</keyword>
<feature type="region of interest" description="Disordered" evidence="1">
    <location>
        <begin position="55"/>
        <end position="78"/>
    </location>
</feature>
<proteinExistence type="predicted"/>
<name>A0A4Y2GFT9_ARAVE</name>
<evidence type="ECO:0000313" key="3">
    <source>
        <dbReference type="Proteomes" id="UP000499080"/>
    </source>
</evidence>
<gene>
    <name evidence="2" type="ORF">AVEN_203753_1</name>
</gene>
<comment type="caution">
    <text evidence="2">The sequence shown here is derived from an EMBL/GenBank/DDBJ whole genome shotgun (WGS) entry which is preliminary data.</text>
</comment>
<evidence type="ECO:0000256" key="1">
    <source>
        <dbReference type="SAM" id="MobiDB-lite"/>
    </source>
</evidence>
<dbReference type="AlphaFoldDB" id="A0A4Y2GFT9"/>
<organism evidence="2 3">
    <name type="scientific">Araneus ventricosus</name>
    <name type="common">Orbweaver spider</name>
    <name type="synonym">Epeira ventricosa</name>
    <dbReference type="NCBI Taxonomy" id="182803"/>
    <lineage>
        <taxon>Eukaryota</taxon>
        <taxon>Metazoa</taxon>
        <taxon>Ecdysozoa</taxon>
        <taxon>Arthropoda</taxon>
        <taxon>Chelicerata</taxon>
        <taxon>Arachnida</taxon>
        <taxon>Araneae</taxon>
        <taxon>Araneomorphae</taxon>
        <taxon>Entelegynae</taxon>
        <taxon>Araneoidea</taxon>
        <taxon>Araneidae</taxon>
        <taxon>Araneus</taxon>
    </lineage>
</organism>
<dbReference type="Proteomes" id="UP000499080">
    <property type="component" value="Unassembled WGS sequence"/>
</dbReference>
<accession>A0A4Y2GFT9</accession>
<reference evidence="2 3" key="1">
    <citation type="journal article" date="2019" name="Sci. Rep.">
        <title>Orb-weaving spider Araneus ventricosus genome elucidates the spidroin gene catalogue.</title>
        <authorList>
            <person name="Kono N."/>
            <person name="Nakamura H."/>
            <person name="Ohtoshi R."/>
            <person name="Moran D.A.P."/>
            <person name="Shinohara A."/>
            <person name="Yoshida Y."/>
            <person name="Fujiwara M."/>
            <person name="Mori M."/>
            <person name="Tomita M."/>
            <person name="Arakawa K."/>
        </authorList>
    </citation>
    <scope>NUCLEOTIDE SEQUENCE [LARGE SCALE GENOMIC DNA]</scope>
</reference>
<protein>
    <submittedName>
        <fullName evidence="2">Uncharacterized protein</fullName>
    </submittedName>
</protein>
<dbReference type="EMBL" id="BGPR01001335">
    <property type="protein sequence ID" value="GBM51408.1"/>
    <property type="molecule type" value="Genomic_DNA"/>
</dbReference>
<sequence length="119" mass="13638">MYCYVSFELRGTKKHTPFQVNNEAEDKRKKMVQEVLSPIGRGSRGGLVVRSRPLSRWVPDSKPDSIEDPPYPSDPLHSKSYVEGQTLSRWCGAEAWREVPIAIVVFVIHPWFKITRSVP</sequence>
<evidence type="ECO:0000313" key="2">
    <source>
        <dbReference type="EMBL" id="GBM51408.1"/>
    </source>
</evidence>